<feature type="region of interest" description="Disordered" evidence="1">
    <location>
        <begin position="1"/>
        <end position="111"/>
    </location>
</feature>
<name>A0A2T4AG60_TRIHA</name>
<sequence length="111" mass="12366">MKQEETKSEKRNSIQNNLKTYSYQQSPPTPQITSIPPHASRIRQSLPNRPPTHHSQQNSVKWGSPSTHPHPIASSPSFTDSSPIGHHKNKLVLTHPSLPQTFGNPLPCPPK</sequence>
<dbReference type="AlphaFoldDB" id="A0A2T4AG60"/>
<feature type="compositionally biased region" description="Polar residues" evidence="1">
    <location>
        <begin position="42"/>
        <end position="67"/>
    </location>
</feature>
<dbReference type="EMBL" id="KZ679679">
    <property type="protein sequence ID" value="PTB56069.1"/>
    <property type="molecule type" value="Genomic_DNA"/>
</dbReference>
<reference evidence="2 3" key="1">
    <citation type="submission" date="2016-07" db="EMBL/GenBank/DDBJ databases">
        <title>Multiple horizontal gene transfer events from other fungi enriched the ability of initially mycotrophic Trichoderma (Ascomycota) to feed on dead plant biomass.</title>
        <authorList>
            <consortium name="DOE Joint Genome Institute"/>
            <person name="Aerts A."/>
            <person name="Atanasova L."/>
            <person name="Chenthamara K."/>
            <person name="Zhang J."/>
            <person name="Grujic M."/>
            <person name="Henrissat B."/>
            <person name="Kuo A."/>
            <person name="Salamov A."/>
            <person name="Lipzen A."/>
            <person name="Labutti K."/>
            <person name="Barry K."/>
            <person name="Miao Y."/>
            <person name="Rahimi M.J."/>
            <person name="Shen Q."/>
            <person name="Grigoriev I.V."/>
            <person name="Kubicek C.P."/>
            <person name="Druzhinina I.S."/>
        </authorList>
    </citation>
    <scope>NUCLEOTIDE SEQUENCE [LARGE SCALE GENOMIC DNA]</scope>
    <source>
        <strain evidence="2 3">CBS 226.95</strain>
    </source>
</reference>
<evidence type="ECO:0000256" key="1">
    <source>
        <dbReference type="SAM" id="MobiDB-lite"/>
    </source>
</evidence>
<protein>
    <submittedName>
        <fullName evidence="2">Uncharacterized protein</fullName>
    </submittedName>
</protein>
<organism evidence="2 3">
    <name type="scientific">Trichoderma harzianum CBS 226.95</name>
    <dbReference type="NCBI Taxonomy" id="983964"/>
    <lineage>
        <taxon>Eukaryota</taxon>
        <taxon>Fungi</taxon>
        <taxon>Dikarya</taxon>
        <taxon>Ascomycota</taxon>
        <taxon>Pezizomycotina</taxon>
        <taxon>Sordariomycetes</taxon>
        <taxon>Hypocreomycetidae</taxon>
        <taxon>Hypocreales</taxon>
        <taxon>Hypocreaceae</taxon>
        <taxon>Trichoderma</taxon>
    </lineage>
</organism>
<evidence type="ECO:0000313" key="3">
    <source>
        <dbReference type="Proteomes" id="UP000241690"/>
    </source>
</evidence>
<dbReference type="Proteomes" id="UP000241690">
    <property type="component" value="Unassembled WGS sequence"/>
</dbReference>
<accession>A0A2T4AG60</accession>
<gene>
    <name evidence="2" type="ORF">M431DRAFT_507731</name>
</gene>
<evidence type="ECO:0000313" key="2">
    <source>
        <dbReference type="EMBL" id="PTB56069.1"/>
    </source>
</evidence>
<dbReference type="GeneID" id="36627578"/>
<dbReference type="RefSeq" id="XP_024775746.1">
    <property type="nucleotide sequence ID" value="XM_024919009.1"/>
</dbReference>
<feature type="compositionally biased region" description="Basic and acidic residues" evidence="1">
    <location>
        <begin position="1"/>
        <end position="12"/>
    </location>
</feature>
<proteinExistence type="predicted"/>
<keyword evidence="3" id="KW-1185">Reference proteome</keyword>
<feature type="compositionally biased region" description="Low complexity" evidence="1">
    <location>
        <begin position="20"/>
        <end position="37"/>
    </location>
</feature>